<proteinExistence type="predicted"/>
<protein>
    <submittedName>
        <fullName evidence="2 4">Uncharacterized protein</fullName>
    </submittedName>
</protein>
<sequence length="107" mass="11700">MAMEEISLTAAFKWVGDRISGAWSDGGGWQADKQPFSSHHPDYSTIASCFTLKGQVEVGRGRRKTIVIENMRAAEGLGEDERVGCEDRSTNEGVDEDGMYGREQGGQ</sequence>
<evidence type="ECO:0000313" key="2">
    <source>
        <dbReference type="EMBL" id="VDM32572.1"/>
    </source>
</evidence>
<organism evidence="4">
    <name type="scientific">Hydatigena taeniaeformis</name>
    <name type="common">Feline tapeworm</name>
    <name type="synonym">Taenia taeniaeformis</name>
    <dbReference type="NCBI Taxonomy" id="6205"/>
    <lineage>
        <taxon>Eukaryota</taxon>
        <taxon>Metazoa</taxon>
        <taxon>Spiralia</taxon>
        <taxon>Lophotrochozoa</taxon>
        <taxon>Platyhelminthes</taxon>
        <taxon>Cestoda</taxon>
        <taxon>Eucestoda</taxon>
        <taxon>Cyclophyllidea</taxon>
        <taxon>Taeniidae</taxon>
        <taxon>Hydatigera</taxon>
    </lineage>
</organism>
<feature type="region of interest" description="Disordered" evidence="1">
    <location>
        <begin position="78"/>
        <end position="107"/>
    </location>
</feature>
<reference evidence="2 3" key="2">
    <citation type="submission" date="2018-11" db="EMBL/GenBank/DDBJ databases">
        <authorList>
            <consortium name="Pathogen Informatics"/>
        </authorList>
    </citation>
    <scope>NUCLEOTIDE SEQUENCE [LARGE SCALE GENOMIC DNA]</scope>
</reference>
<evidence type="ECO:0000313" key="4">
    <source>
        <dbReference type="WBParaSite" id="TTAC_0000809401-mRNA-1"/>
    </source>
</evidence>
<feature type="compositionally biased region" description="Basic and acidic residues" evidence="1">
    <location>
        <begin position="79"/>
        <end position="90"/>
    </location>
</feature>
<gene>
    <name evidence="2" type="ORF">TTAC_LOCUS8079</name>
</gene>
<evidence type="ECO:0000256" key="1">
    <source>
        <dbReference type="SAM" id="MobiDB-lite"/>
    </source>
</evidence>
<dbReference type="WBParaSite" id="TTAC_0000809401-mRNA-1">
    <property type="protein sequence ID" value="TTAC_0000809401-mRNA-1"/>
    <property type="gene ID" value="TTAC_0000809401"/>
</dbReference>
<keyword evidence="3" id="KW-1185">Reference proteome</keyword>
<accession>A0A0R3X3Z1</accession>
<dbReference type="Proteomes" id="UP000274429">
    <property type="component" value="Unassembled WGS sequence"/>
</dbReference>
<name>A0A0R3X3Z1_HYDTA</name>
<reference evidence="4" key="1">
    <citation type="submission" date="2017-02" db="UniProtKB">
        <authorList>
            <consortium name="WormBaseParasite"/>
        </authorList>
    </citation>
    <scope>IDENTIFICATION</scope>
</reference>
<evidence type="ECO:0000313" key="3">
    <source>
        <dbReference type="Proteomes" id="UP000274429"/>
    </source>
</evidence>
<dbReference type="AlphaFoldDB" id="A0A0R3X3Z1"/>
<dbReference type="EMBL" id="UYWX01020443">
    <property type="protein sequence ID" value="VDM32572.1"/>
    <property type="molecule type" value="Genomic_DNA"/>
</dbReference>